<dbReference type="PANTHER" id="PTHR33121">
    <property type="entry name" value="CYCLIC DI-GMP PHOSPHODIESTERASE PDEF"/>
    <property type="match status" value="1"/>
</dbReference>
<accession>A0ABS9YZK6</accession>
<dbReference type="Pfam" id="PF00990">
    <property type="entry name" value="GGDEF"/>
    <property type="match status" value="1"/>
</dbReference>
<keyword evidence="2" id="KW-0472">Membrane</keyword>
<keyword evidence="5" id="KW-1185">Reference proteome</keyword>
<dbReference type="InterPro" id="IPR050706">
    <property type="entry name" value="Cyclic-di-GMP_PDE-like"/>
</dbReference>
<reference evidence="4" key="1">
    <citation type="journal article" date="2022" name="ISME J.">
        <title>Identification of active gaseous-alkane degraders at natural gas seeps.</title>
        <authorList>
            <person name="Farhan Ul Haque M."/>
            <person name="Hernandez M."/>
            <person name="Crombie A.T."/>
            <person name="Murrell J.C."/>
        </authorList>
    </citation>
    <scope>NUCLEOTIDE SEQUENCE</scope>
    <source>
        <strain evidence="4">ANDR5</strain>
    </source>
</reference>
<comment type="caution">
    <text evidence="4">The sequence shown here is derived from an EMBL/GenBank/DDBJ whole genome shotgun (WGS) entry which is preliminary data.</text>
</comment>
<dbReference type="InterPro" id="IPR029787">
    <property type="entry name" value="Nucleotide_cyclase"/>
</dbReference>
<evidence type="ECO:0000256" key="1">
    <source>
        <dbReference type="SAM" id="MobiDB-lite"/>
    </source>
</evidence>
<keyword evidence="2" id="KW-1133">Transmembrane helix</keyword>
<evidence type="ECO:0000313" key="4">
    <source>
        <dbReference type="EMBL" id="MCI4675759.1"/>
    </source>
</evidence>
<evidence type="ECO:0000313" key="5">
    <source>
        <dbReference type="Proteomes" id="UP001139068"/>
    </source>
</evidence>
<feature type="transmembrane region" description="Helical" evidence="2">
    <location>
        <begin position="28"/>
        <end position="49"/>
    </location>
</feature>
<feature type="transmembrane region" description="Helical" evidence="2">
    <location>
        <begin position="61"/>
        <end position="78"/>
    </location>
</feature>
<dbReference type="RefSeq" id="WP_243072036.1">
    <property type="nucleotide sequence ID" value="NZ_JAIVFL010000001.1"/>
</dbReference>
<feature type="transmembrane region" description="Helical" evidence="2">
    <location>
        <begin position="118"/>
        <end position="151"/>
    </location>
</feature>
<protein>
    <submittedName>
        <fullName evidence="4">GGDEF domain-containing protein</fullName>
    </submittedName>
</protein>
<dbReference type="PANTHER" id="PTHR33121:SF70">
    <property type="entry name" value="SIGNALING PROTEIN YKOW"/>
    <property type="match status" value="1"/>
</dbReference>
<dbReference type="PROSITE" id="PS50887">
    <property type="entry name" value="GGDEF"/>
    <property type="match status" value="1"/>
</dbReference>
<name>A0ABS9YZK6_9MYCO</name>
<dbReference type="SMART" id="SM00267">
    <property type="entry name" value="GGDEF"/>
    <property type="match status" value="1"/>
</dbReference>
<dbReference type="EMBL" id="JAIVFL010000001">
    <property type="protein sequence ID" value="MCI4675759.1"/>
    <property type="molecule type" value="Genomic_DNA"/>
</dbReference>
<organism evidence="4 5">
    <name type="scientific">Candidatus Mycolicibacterium alkanivorans</name>
    <dbReference type="NCBI Taxonomy" id="2954114"/>
    <lineage>
        <taxon>Bacteria</taxon>
        <taxon>Bacillati</taxon>
        <taxon>Actinomycetota</taxon>
        <taxon>Actinomycetes</taxon>
        <taxon>Mycobacteriales</taxon>
        <taxon>Mycobacteriaceae</taxon>
        <taxon>Mycolicibacterium</taxon>
    </lineage>
</organism>
<dbReference type="CDD" id="cd01949">
    <property type="entry name" value="GGDEF"/>
    <property type="match status" value="1"/>
</dbReference>
<dbReference type="Gene3D" id="3.30.70.270">
    <property type="match status" value="1"/>
</dbReference>
<dbReference type="InterPro" id="IPR000160">
    <property type="entry name" value="GGDEF_dom"/>
</dbReference>
<evidence type="ECO:0000259" key="3">
    <source>
        <dbReference type="PROSITE" id="PS50887"/>
    </source>
</evidence>
<feature type="compositionally biased region" description="Acidic residues" evidence="1">
    <location>
        <begin position="361"/>
        <end position="374"/>
    </location>
</feature>
<proteinExistence type="predicted"/>
<dbReference type="InterPro" id="IPR043128">
    <property type="entry name" value="Rev_trsase/Diguanyl_cyclase"/>
</dbReference>
<gene>
    <name evidence="4" type="ORF">K9U37_13065</name>
</gene>
<feature type="domain" description="GGDEF" evidence="3">
    <location>
        <begin position="224"/>
        <end position="356"/>
    </location>
</feature>
<keyword evidence="2" id="KW-0812">Transmembrane</keyword>
<dbReference type="SUPFAM" id="SSF55073">
    <property type="entry name" value="Nucleotide cyclase"/>
    <property type="match status" value="1"/>
</dbReference>
<dbReference type="NCBIfam" id="TIGR00254">
    <property type="entry name" value="GGDEF"/>
    <property type="match status" value="1"/>
</dbReference>
<dbReference type="Proteomes" id="UP001139068">
    <property type="component" value="Unassembled WGS sequence"/>
</dbReference>
<feature type="transmembrane region" description="Helical" evidence="2">
    <location>
        <begin position="158"/>
        <end position="177"/>
    </location>
</feature>
<sequence>MRLGFNGRSPDHYYRLTAMLAARGAQTLTSRVIAAISFGLGFLAALATFSSAASQLPMGRLIWAVASALALVSGLSWLRRRWPTRRESIIQVFVVTVAIVVGSVIPKDPLQGVLGATALTFVIGYTSLFHALRLTALIMATGLATTVFLAVRIAAHDIALGLIAVVLNTLLYVFAAFSRRVVVELTGTDAWPDGVEPLTGLFNRDSFYEQAATLLGARNRTDDRYFVIAVVNIDSFAAMVSMLGNRGGDRARVSAGQALRETVRRDAILAHVGEAEFLIADTFTGPDPSPLVERARGSIATTPNGMTVSIGVVSTPLRPLTEHPPHGVLDEIVALATTAMHEARRAGGNQVRFVTDPDLSISDDDDDDLPESLI</sequence>
<feature type="transmembrane region" description="Helical" evidence="2">
    <location>
        <begin position="90"/>
        <end position="106"/>
    </location>
</feature>
<feature type="region of interest" description="Disordered" evidence="1">
    <location>
        <begin position="348"/>
        <end position="374"/>
    </location>
</feature>
<evidence type="ECO:0000256" key="2">
    <source>
        <dbReference type="SAM" id="Phobius"/>
    </source>
</evidence>